<dbReference type="EMBL" id="CP013928">
    <property type="protein sequence ID" value="AMJ78330.1"/>
    <property type="molecule type" value="Genomic_DNA"/>
</dbReference>
<proteinExistence type="predicted"/>
<evidence type="ECO:0000313" key="1">
    <source>
        <dbReference type="EMBL" id="AMJ78330.1"/>
    </source>
</evidence>
<dbReference type="Proteomes" id="UP000061468">
    <property type="component" value="Chromosome"/>
</dbReference>
<accession>A0AAC8XJ18</accession>
<dbReference type="AlphaFoldDB" id="A0AAC8XJ18"/>
<protein>
    <submittedName>
        <fullName evidence="1">Uncharacterized protein</fullName>
    </submittedName>
</protein>
<gene>
    <name evidence="1" type="ORF">AV942_08520</name>
</gene>
<dbReference type="RefSeq" id="WP_015066965.1">
    <property type="nucleotide sequence ID" value="NZ_CP013928.1"/>
</dbReference>
<evidence type="ECO:0000313" key="2">
    <source>
        <dbReference type="Proteomes" id="UP000061468"/>
    </source>
</evidence>
<organism evidence="1 2">
    <name type="scientific">Alteromonas mediterranea</name>
    <dbReference type="NCBI Taxonomy" id="314275"/>
    <lineage>
        <taxon>Bacteria</taxon>
        <taxon>Pseudomonadati</taxon>
        <taxon>Pseudomonadota</taxon>
        <taxon>Gammaproteobacteria</taxon>
        <taxon>Alteromonadales</taxon>
        <taxon>Alteromonadaceae</taxon>
        <taxon>Alteromonas/Salinimonas group</taxon>
        <taxon>Alteromonas</taxon>
    </lineage>
</organism>
<name>A0AAC8XJ18_9ALTE</name>
<sequence length="127" mass="14075">MTYCHVSNQLAQHANQPEVNGFADLSEWEQETIVSTLSDAVLFDEVSLKWADYPHTVNLEFALQSLLEETEFLEELADAVLNTNAAKTLLVNQRQAETKGLIKHALDTTNNPPEGYTLGELLMGKAA</sequence>
<reference evidence="1 2" key="1">
    <citation type="submission" date="2015-12" db="EMBL/GenBank/DDBJ databases">
        <title>Intraspecies pangenome expansion in the marine bacterium Alteromonas.</title>
        <authorList>
            <person name="Lopez-Perez M."/>
            <person name="Rodriguez-Valera F."/>
        </authorList>
    </citation>
    <scope>NUCLEOTIDE SEQUENCE [LARGE SCALE GENOMIC DNA]</scope>
    <source>
        <strain evidence="1 2">UM8</strain>
    </source>
</reference>